<reference evidence="2 3" key="1">
    <citation type="submission" date="2016-11" db="EMBL/GenBank/DDBJ databases">
        <authorList>
            <person name="Jaros S."/>
            <person name="Januszkiewicz K."/>
            <person name="Wedrychowicz H."/>
        </authorList>
    </citation>
    <scope>NUCLEOTIDE SEQUENCE [LARGE SCALE GENOMIC DNA]</scope>
    <source>
        <strain evidence="2 3">DSM 44523</strain>
    </source>
</reference>
<dbReference type="PANTHER" id="PTHR33993:SF14">
    <property type="entry name" value="GB|AAF24581.1"/>
    <property type="match status" value="1"/>
</dbReference>
<evidence type="ECO:0000259" key="1">
    <source>
        <dbReference type="PROSITE" id="PS51819"/>
    </source>
</evidence>
<dbReference type="PROSITE" id="PS51819">
    <property type="entry name" value="VOC"/>
    <property type="match status" value="1"/>
</dbReference>
<dbReference type="InterPro" id="IPR041581">
    <property type="entry name" value="Glyoxalase_6"/>
</dbReference>
<dbReference type="CDD" id="cd07247">
    <property type="entry name" value="SgaA_N_like"/>
    <property type="match status" value="1"/>
</dbReference>
<dbReference type="InterPro" id="IPR052164">
    <property type="entry name" value="Anthracycline_SecMetBiosynth"/>
</dbReference>
<organism evidence="2 3">
    <name type="scientific">Streptoalloteichus hindustanus</name>
    <dbReference type="NCBI Taxonomy" id="2017"/>
    <lineage>
        <taxon>Bacteria</taxon>
        <taxon>Bacillati</taxon>
        <taxon>Actinomycetota</taxon>
        <taxon>Actinomycetes</taxon>
        <taxon>Pseudonocardiales</taxon>
        <taxon>Pseudonocardiaceae</taxon>
        <taxon>Streptoalloteichus</taxon>
    </lineage>
</organism>
<dbReference type="SUPFAM" id="SSF54593">
    <property type="entry name" value="Glyoxalase/Bleomycin resistance protein/Dihydroxybiphenyl dioxygenase"/>
    <property type="match status" value="2"/>
</dbReference>
<accession>A0A1M4YKK5</accession>
<dbReference type="Gene3D" id="3.10.180.10">
    <property type="entry name" value="2,3-Dihydroxybiphenyl 1,2-Dioxygenase, domain 1"/>
    <property type="match status" value="1"/>
</dbReference>
<dbReference type="Proteomes" id="UP000184501">
    <property type="component" value="Unassembled WGS sequence"/>
</dbReference>
<dbReference type="RefSeq" id="WP_073480636.1">
    <property type="nucleotide sequence ID" value="NZ_FQVN01000002.1"/>
</dbReference>
<protein>
    <recommendedName>
        <fullName evidence="1">VOC domain-containing protein</fullName>
    </recommendedName>
</protein>
<dbReference type="AlphaFoldDB" id="A0A1M4YKK5"/>
<evidence type="ECO:0000313" key="2">
    <source>
        <dbReference type="EMBL" id="SHF05926.1"/>
    </source>
</evidence>
<dbReference type="Pfam" id="PF18029">
    <property type="entry name" value="Glyoxalase_6"/>
    <property type="match status" value="1"/>
</dbReference>
<dbReference type="EMBL" id="FQVN01000002">
    <property type="protein sequence ID" value="SHF05926.1"/>
    <property type="molecule type" value="Genomic_DNA"/>
</dbReference>
<proteinExistence type="predicted"/>
<name>A0A1M4YKK5_STRHI</name>
<evidence type="ECO:0000313" key="3">
    <source>
        <dbReference type="Proteomes" id="UP000184501"/>
    </source>
</evidence>
<dbReference type="PANTHER" id="PTHR33993">
    <property type="entry name" value="GLYOXALASE-RELATED"/>
    <property type="match status" value="1"/>
</dbReference>
<dbReference type="OrthoDB" id="9793039at2"/>
<dbReference type="InterPro" id="IPR029068">
    <property type="entry name" value="Glyas_Bleomycin-R_OHBP_Dase"/>
</dbReference>
<keyword evidence="3" id="KW-1185">Reference proteome</keyword>
<gene>
    <name evidence="2" type="ORF">SAMN05444320_102383</name>
</gene>
<sequence length="240" mass="25906">MTTRLGSVNSFCWMDLKAHDVAGVAEFFSAALGWRFAVDEGDWRRAVRISSGGHQIGGVSDLANPVYPPGIPAHIAYYLAVDDVERRVDAATANGARLVVAPFDAGDQGRTATLVDPFGAAFSPWQAREFGGWQCPPGAPFAPHRMVHISDQPNQARLFYRELLGVDLAFADFVPPPEPESCAPRWELVVSATDVDGVAARAAAHGLGHVAWLERVGRRVLRLTGPEGLSFRVVPVDPRA</sequence>
<feature type="domain" description="VOC" evidence="1">
    <location>
        <begin position="10"/>
        <end position="127"/>
    </location>
</feature>
<dbReference type="STRING" id="2017.SAMN05444320_102383"/>
<dbReference type="InterPro" id="IPR037523">
    <property type="entry name" value="VOC_core"/>
</dbReference>